<organism evidence="2 3">
    <name type="scientific">Brenthis ino</name>
    <name type="common">lesser marbled fritillary</name>
    <dbReference type="NCBI Taxonomy" id="405034"/>
    <lineage>
        <taxon>Eukaryota</taxon>
        <taxon>Metazoa</taxon>
        <taxon>Ecdysozoa</taxon>
        <taxon>Arthropoda</taxon>
        <taxon>Hexapoda</taxon>
        <taxon>Insecta</taxon>
        <taxon>Pterygota</taxon>
        <taxon>Neoptera</taxon>
        <taxon>Endopterygota</taxon>
        <taxon>Lepidoptera</taxon>
        <taxon>Glossata</taxon>
        <taxon>Ditrysia</taxon>
        <taxon>Papilionoidea</taxon>
        <taxon>Nymphalidae</taxon>
        <taxon>Heliconiinae</taxon>
        <taxon>Argynnini</taxon>
        <taxon>Brenthis</taxon>
    </lineage>
</organism>
<evidence type="ECO:0000313" key="3">
    <source>
        <dbReference type="Proteomes" id="UP000838878"/>
    </source>
</evidence>
<dbReference type="AlphaFoldDB" id="A0A8J9YBD9"/>
<dbReference type="EMBL" id="OV170234">
    <property type="protein sequence ID" value="CAH0720181.1"/>
    <property type="molecule type" value="Genomic_DNA"/>
</dbReference>
<protein>
    <recommendedName>
        <fullName evidence="1">FP protein C-terminal domain-containing protein</fullName>
    </recommendedName>
</protein>
<feature type="non-terminal residue" evidence="2">
    <location>
        <position position="106"/>
    </location>
</feature>
<proteinExistence type="predicted"/>
<dbReference type="Pfam" id="PF25298">
    <property type="entry name" value="Baculo_FP_2nd"/>
    <property type="match status" value="1"/>
</dbReference>
<evidence type="ECO:0000259" key="1">
    <source>
        <dbReference type="Pfam" id="PF25298"/>
    </source>
</evidence>
<accession>A0A8J9YBD9</accession>
<dbReference type="OrthoDB" id="8062159at2759"/>
<keyword evidence="3" id="KW-1185">Reference proteome</keyword>
<sequence length="106" mass="12203">MTKPAPIIIGFKTSGTKSRDEWLANRRKLKELNSSAITGGSQRNKIFINEDLTKTSRELLWNAKTQLKERFKFIWVNNGKILVKKADGDKSVWVRSDGDIRELLKK</sequence>
<name>A0A8J9YBD9_9NEOP</name>
<reference evidence="2" key="1">
    <citation type="submission" date="2021-12" db="EMBL/GenBank/DDBJ databases">
        <authorList>
            <person name="Martin H S."/>
        </authorList>
    </citation>
    <scope>NUCLEOTIDE SEQUENCE</scope>
</reference>
<dbReference type="Proteomes" id="UP000838878">
    <property type="component" value="Chromosome 14"/>
</dbReference>
<evidence type="ECO:0000313" key="2">
    <source>
        <dbReference type="EMBL" id="CAH0720181.1"/>
    </source>
</evidence>
<feature type="domain" description="FP protein C-terminal" evidence="1">
    <location>
        <begin position="53"/>
        <end position="103"/>
    </location>
</feature>
<gene>
    <name evidence="2" type="ORF">BINO364_LOCUS6443</name>
</gene>
<dbReference type="InterPro" id="IPR057251">
    <property type="entry name" value="FP_C"/>
</dbReference>